<organism evidence="7 8">
    <name type="scientific">Arachis hypogaea</name>
    <name type="common">Peanut</name>
    <dbReference type="NCBI Taxonomy" id="3818"/>
    <lineage>
        <taxon>Eukaryota</taxon>
        <taxon>Viridiplantae</taxon>
        <taxon>Streptophyta</taxon>
        <taxon>Embryophyta</taxon>
        <taxon>Tracheophyta</taxon>
        <taxon>Spermatophyta</taxon>
        <taxon>Magnoliopsida</taxon>
        <taxon>eudicotyledons</taxon>
        <taxon>Gunneridae</taxon>
        <taxon>Pentapetalae</taxon>
        <taxon>rosids</taxon>
        <taxon>fabids</taxon>
        <taxon>Fabales</taxon>
        <taxon>Fabaceae</taxon>
        <taxon>Papilionoideae</taxon>
        <taxon>50 kb inversion clade</taxon>
        <taxon>dalbergioids sensu lato</taxon>
        <taxon>Dalbergieae</taxon>
        <taxon>Pterocarpus clade</taxon>
        <taxon>Arachis</taxon>
    </lineage>
</organism>
<proteinExistence type="predicted"/>
<evidence type="ECO:0000313" key="7">
    <source>
        <dbReference type="EMBL" id="RYR67883.1"/>
    </source>
</evidence>
<dbReference type="Pfam" id="PF06775">
    <property type="entry name" value="Seipin"/>
    <property type="match status" value="1"/>
</dbReference>
<reference evidence="7 8" key="1">
    <citation type="submission" date="2019-01" db="EMBL/GenBank/DDBJ databases">
        <title>Sequencing of cultivated peanut Arachis hypogaea provides insights into genome evolution and oil improvement.</title>
        <authorList>
            <person name="Chen X."/>
        </authorList>
    </citation>
    <scope>NUCLEOTIDE SEQUENCE [LARGE SCALE GENOMIC DNA]</scope>
    <source>
        <strain evidence="8">cv. Fuhuasheng</strain>
        <tissue evidence="7">Leaves</tissue>
    </source>
</reference>
<accession>A0A445DXI0</accession>
<gene>
    <name evidence="7" type="ORF">Ahy_A03g014337</name>
</gene>
<evidence type="ECO:0000256" key="3">
    <source>
        <dbReference type="ARBA" id="ARBA00022824"/>
    </source>
</evidence>
<dbReference type="GO" id="GO:0005789">
    <property type="term" value="C:endoplasmic reticulum membrane"/>
    <property type="evidence" value="ECO:0007669"/>
    <property type="project" value="UniProtKB-SubCell"/>
</dbReference>
<dbReference type="Proteomes" id="UP000289738">
    <property type="component" value="Chromosome A03"/>
</dbReference>
<keyword evidence="3" id="KW-0256">Endoplasmic reticulum</keyword>
<keyword evidence="8" id="KW-1185">Reference proteome</keyword>
<evidence type="ECO:0000256" key="5">
    <source>
        <dbReference type="ARBA" id="ARBA00023098"/>
    </source>
</evidence>
<keyword evidence="5" id="KW-0443">Lipid metabolism</keyword>
<dbReference type="EMBL" id="SDMP01000003">
    <property type="protein sequence ID" value="RYR67883.1"/>
    <property type="molecule type" value="Genomic_DNA"/>
</dbReference>
<evidence type="ECO:0000256" key="1">
    <source>
        <dbReference type="ARBA" id="ARBA00004477"/>
    </source>
</evidence>
<keyword evidence="4" id="KW-1133">Transmembrane helix</keyword>
<dbReference type="InterPro" id="IPR011009">
    <property type="entry name" value="Kinase-like_dom_sf"/>
</dbReference>
<comment type="subcellular location">
    <subcellularLocation>
        <location evidence="1">Endoplasmic reticulum membrane</location>
        <topology evidence="1">Multi-pass membrane protein</topology>
    </subcellularLocation>
</comment>
<dbReference type="PANTHER" id="PTHR47987">
    <property type="entry name" value="OS08G0249100 PROTEIN"/>
    <property type="match status" value="1"/>
</dbReference>
<dbReference type="Gene3D" id="1.10.510.10">
    <property type="entry name" value="Transferase(Phosphotransferase) domain 1"/>
    <property type="match status" value="1"/>
</dbReference>
<dbReference type="AlphaFoldDB" id="A0A445DXI0"/>
<name>A0A445DXI0_ARAHY</name>
<evidence type="ECO:0000256" key="2">
    <source>
        <dbReference type="ARBA" id="ARBA00022692"/>
    </source>
</evidence>
<protein>
    <submittedName>
        <fullName evidence="7">Uncharacterized protein</fullName>
    </submittedName>
</protein>
<evidence type="ECO:0000313" key="8">
    <source>
        <dbReference type="Proteomes" id="UP000289738"/>
    </source>
</evidence>
<dbReference type="SUPFAM" id="SSF56112">
    <property type="entry name" value="Protein kinase-like (PK-like)"/>
    <property type="match status" value="1"/>
</dbReference>
<keyword evidence="2" id="KW-0812">Transmembrane</keyword>
<keyword evidence="6" id="KW-0472">Membrane</keyword>
<evidence type="ECO:0000256" key="6">
    <source>
        <dbReference type="ARBA" id="ARBA00023136"/>
    </source>
</evidence>
<evidence type="ECO:0000256" key="4">
    <source>
        <dbReference type="ARBA" id="ARBA00022989"/>
    </source>
</evidence>
<dbReference type="GO" id="GO:0140042">
    <property type="term" value="P:lipid droplet formation"/>
    <property type="evidence" value="ECO:0007669"/>
    <property type="project" value="UniProtKB-ARBA"/>
</dbReference>
<dbReference type="InterPro" id="IPR046958">
    <property type="entry name" value="RBK1/2/STUNTED"/>
</dbReference>
<comment type="caution">
    <text evidence="7">The sequence shown here is derived from an EMBL/GenBank/DDBJ whole genome shotgun (WGS) entry which is preliminary data.</text>
</comment>
<sequence length="220" mass="24245">MVVAGDLELNHECSLMHWWPENFESKLQGILINGQFPGPTINAVTNNLKIPRDELEVNLKSWTVSSISSFQNIYFLGDFLSELEIMAHVSHTNTAKLVGYGVEGGMHLVLELSEKRSLASVLYGSKEKLPWSISGFVVSGLAQKPTQLIKGFNFDYTKQSPVTYVPLISCAGVVGGHDSVKEIAASKWVGQRLLPPKQNVQVIVSLEVLKSGYNRNLGVF</sequence>
<dbReference type="GO" id="GO:0006629">
    <property type="term" value="P:lipid metabolic process"/>
    <property type="evidence" value="ECO:0007669"/>
    <property type="project" value="UniProtKB-KW"/>
</dbReference>
<dbReference type="PANTHER" id="PTHR47987:SF12">
    <property type="entry name" value="PROTEIN KINASE FAMILY PROTEIN"/>
    <property type="match status" value="1"/>
</dbReference>
<dbReference type="InterPro" id="IPR009617">
    <property type="entry name" value="Seipin"/>
</dbReference>